<evidence type="ECO:0000313" key="1">
    <source>
        <dbReference type="EMBL" id="KAG7451731.1"/>
    </source>
</evidence>
<dbReference type="EMBL" id="MU250524">
    <property type="protein sequence ID" value="KAG7451731.1"/>
    <property type="molecule type" value="Genomic_DNA"/>
</dbReference>
<dbReference type="GeneID" id="66113104"/>
<evidence type="ECO:0000313" key="2">
    <source>
        <dbReference type="Proteomes" id="UP000812287"/>
    </source>
</evidence>
<gene>
    <name evidence="1" type="ORF">BT62DRAFT_999410</name>
</gene>
<sequence>MHVQRRDMAAMTMQQSRESPELYLLPPTAFYTLSRASHGIPIRRIISMICM</sequence>
<keyword evidence="2" id="KW-1185">Reference proteome</keyword>
<reference evidence="1" key="1">
    <citation type="submission" date="2020-11" db="EMBL/GenBank/DDBJ databases">
        <title>Adaptations for nitrogen fixation in a non-lichenized fungal sporocarp promotes dispersal by wood-feeding termites.</title>
        <authorList>
            <consortium name="DOE Joint Genome Institute"/>
            <person name="Koch R.A."/>
            <person name="Yoon G."/>
            <person name="Arayal U."/>
            <person name="Lail K."/>
            <person name="Amirebrahimi M."/>
            <person name="Labutti K."/>
            <person name="Lipzen A."/>
            <person name="Riley R."/>
            <person name="Barry K."/>
            <person name="Henrissat B."/>
            <person name="Grigoriev I.V."/>
            <person name="Herr J.R."/>
            <person name="Aime M.C."/>
        </authorList>
    </citation>
    <scope>NUCLEOTIDE SEQUENCE</scope>
    <source>
        <strain evidence="1">MCA 3950</strain>
    </source>
</reference>
<protein>
    <submittedName>
        <fullName evidence="1">Uncharacterized protein</fullName>
    </submittedName>
</protein>
<dbReference type="RefSeq" id="XP_043045231.1">
    <property type="nucleotide sequence ID" value="XM_043190807.1"/>
</dbReference>
<comment type="caution">
    <text evidence="1">The sequence shown here is derived from an EMBL/GenBank/DDBJ whole genome shotgun (WGS) entry which is preliminary data.</text>
</comment>
<proteinExistence type="predicted"/>
<accession>A0A9P8AXZ5</accession>
<name>A0A9P8AXZ5_9AGAR</name>
<organism evidence="1 2">
    <name type="scientific">Guyanagaster necrorhizus</name>
    <dbReference type="NCBI Taxonomy" id="856835"/>
    <lineage>
        <taxon>Eukaryota</taxon>
        <taxon>Fungi</taxon>
        <taxon>Dikarya</taxon>
        <taxon>Basidiomycota</taxon>
        <taxon>Agaricomycotina</taxon>
        <taxon>Agaricomycetes</taxon>
        <taxon>Agaricomycetidae</taxon>
        <taxon>Agaricales</taxon>
        <taxon>Marasmiineae</taxon>
        <taxon>Physalacriaceae</taxon>
        <taxon>Guyanagaster</taxon>
    </lineage>
</organism>
<dbReference type="AlphaFoldDB" id="A0A9P8AXZ5"/>
<dbReference type="Proteomes" id="UP000812287">
    <property type="component" value="Unassembled WGS sequence"/>
</dbReference>